<evidence type="ECO:0000313" key="4">
    <source>
        <dbReference type="EMBL" id="CAG7784761.1"/>
    </source>
</evidence>
<dbReference type="CDD" id="cd02440">
    <property type="entry name" value="AdoMet_MTases"/>
    <property type="match status" value="1"/>
</dbReference>
<organism evidence="4 5">
    <name type="scientific">Allacma fusca</name>
    <dbReference type="NCBI Taxonomy" id="39272"/>
    <lineage>
        <taxon>Eukaryota</taxon>
        <taxon>Metazoa</taxon>
        <taxon>Ecdysozoa</taxon>
        <taxon>Arthropoda</taxon>
        <taxon>Hexapoda</taxon>
        <taxon>Collembola</taxon>
        <taxon>Symphypleona</taxon>
        <taxon>Sminthuridae</taxon>
        <taxon>Allacma</taxon>
    </lineage>
</organism>
<dbReference type="GO" id="GO:0032259">
    <property type="term" value="P:methylation"/>
    <property type="evidence" value="ECO:0007669"/>
    <property type="project" value="UniProtKB-KW"/>
</dbReference>
<proteinExistence type="predicted"/>
<feature type="domain" description="Methyltransferase" evidence="3">
    <location>
        <begin position="54"/>
        <end position="151"/>
    </location>
</feature>
<dbReference type="PANTHER" id="PTHR43861">
    <property type="entry name" value="TRANS-ACONITATE 2-METHYLTRANSFERASE-RELATED"/>
    <property type="match status" value="1"/>
</dbReference>
<dbReference type="GO" id="GO:0008168">
    <property type="term" value="F:methyltransferase activity"/>
    <property type="evidence" value="ECO:0007669"/>
    <property type="project" value="UniProtKB-KW"/>
</dbReference>
<accession>A0A8J2KF20</accession>
<dbReference type="OrthoDB" id="273070at2759"/>
<dbReference type="Proteomes" id="UP000708208">
    <property type="component" value="Unassembled WGS sequence"/>
</dbReference>
<dbReference type="PANTHER" id="PTHR43861:SF1">
    <property type="entry name" value="TRANS-ACONITATE 2-METHYLTRANSFERASE"/>
    <property type="match status" value="1"/>
</dbReference>
<protein>
    <recommendedName>
        <fullName evidence="3">Methyltransferase domain-containing protein</fullName>
    </recommendedName>
</protein>
<dbReference type="EMBL" id="CAJVCH010282106">
    <property type="protein sequence ID" value="CAG7784761.1"/>
    <property type="molecule type" value="Genomic_DNA"/>
</dbReference>
<keyword evidence="1" id="KW-0489">Methyltransferase</keyword>
<evidence type="ECO:0000313" key="5">
    <source>
        <dbReference type="Proteomes" id="UP000708208"/>
    </source>
</evidence>
<comment type="caution">
    <text evidence="4">The sequence shown here is derived from an EMBL/GenBank/DDBJ whole genome shotgun (WGS) entry which is preliminary data.</text>
</comment>
<gene>
    <name evidence="4" type="ORF">AFUS01_LOCUS23428</name>
</gene>
<name>A0A8J2KF20_9HEXA</name>
<keyword evidence="2" id="KW-0808">Transferase</keyword>
<dbReference type="InterPro" id="IPR041698">
    <property type="entry name" value="Methyltransf_25"/>
</dbReference>
<evidence type="ECO:0000259" key="3">
    <source>
        <dbReference type="Pfam" id="PF13649"/>
    </source>
</evidence>
<evidence type="ECO:0000256" key="1">
    <source>
        <dbReference type="ARBA" id="ARBA00022603"/>
    </source>
</evidence>
<evidence type="ECO:0000256" key="2">
    <source>
        <dbReference type="ARBA" id="ARBA00022679"/>
    </source>
</evidence>
<keyword evidence="5" id="KW-1185">Reference proteome</keyword>
<sequence>MQLLTYRIQTTNPYRKENLPRAKAYGKFKGQRIQDAGCIIDRIVNDGFTNVKTVLDIGCADGLVTQELSHLIPEARIHALDIDPAMIDLANELDKVDKIKYILQDITVVWDDLDPELQALEDKVDLIFCNYVMNWIKPKDRPQAMRNISRLVFAAYFSVG</sequence>
<reference evidence="4" key="1">
    <citation type="submission" date="2021-06" db="EMBL/GenBank/DDBJ databases">
        <authorList>
            <person name="Hodson N. C."/>
            <person name="Mongue J. A."/>
            <person name="Jaron S. K."/>
        </authorList>
    </citation>
    <scope>NUCLEOTIDE SEQUENCE</scope>
</reference>
<dbReference type="Pfam" id="PF13649">
    <property type="entry name" value="Methyltransf_25"/>
    <property type="match status" value="1"/>
</dbReference>
<dbReference type="AlphaFoldDB" id="A0A8J2KF20"/>